<dbReference type="EMBL" id="BOMN01000131">
    <property type="protein sequence ID" value="GIE26005.1"/>
    <property type="molecule type" value="Genomic_DNA"/>
</dbReference>
<dbReference type="SUPFAM" id="SSF46785">
    <property type="entry name" value="Winged helix' DNA-binding domain"/>
    <property type="match status" value="1"/>
</dbReference>
<gene>
    <name evidence="2" type="ORF">Ahu01nite_091070</name>
</gene>
<proteinExistence type="predicted"/>
<dbReference type="Pfam" id="PF11625">
    <property type="entry name" value="DUF3253"/>
    <property type="match status" value="1"/>
</dbReference>
<evidence type="ECO:0000313" key="3">
    <source>
        <dbReference type="Proteomes" id="UP000603200"/>
    </source>
</evidence>
<reference evidence="2 3" key="1">
    <citation type="submission" date="2021-01" db="EMBL/GenBank/DDBJ databases">
        <title>Whole genome shotgun sequence of Actinoplanes humidus NBRC 14915.</title>
        <authorList>
            <person name="Komaki H."/>
            <person name="Tamura T."/>
        </authorList>
    </citation>
    <scope>NUCLEOTIDE SEQUENCE [LARGE SCALE GENOMIC DNA]</scope>
    <source>
        <strain evidence="2 3">NBRC 14915</strain>
    </source>
</reference>
<evidence type="ECO:0000256" key="1">
    <source>
        <dbReference type="SAM" id="MobiDB-lite"/>
    </source>
</evidence>
<dbReference type="InterPro" id="IPR036390">
    <property type="entry name" value="WH_DNA-bd_sf"/>
</dbReference>
<sequence length="52" mass="5671">MKRFPLATIGGDREDVRRAARRLAAAGRVRWTQKGHPVDPSTARGDVEIAGT</sequence>
<dbReference type="InterPro" id="IPR021660">
    <property type="entry name" value="DUF3253"/>
</dbReference>
<dbReference type="InterPro" id="IPR036388">
    <property type="entry name" value="WH-like_DNA-bd_sf"/>
</dbReference>
<keyword evidence="3" id="KW-1185">Reference proteome</keyword>
<feature type="region of interest" description="Disordered" evidence="1">
    <location>
        <begin position="31"/>
        <end position="52"/>
    </location>
</feature>
<name>A0ABQ4A568_9ACTN</name>
<protein>
    <submittedName>
        <fullName evidence="2">Uncharacterized protein</fullName>
    </submittedName>
</protein>
<dbReference type="Proteomes" id="UP000603200">
    <property type="component" value="Unassembled WGS sequence"/>
</dbReference>
<dbReference type="RefSeq" id="WP_203842923.1">
    <property type="nucleotide sequence ID" value="NZ_BAAATV010000029.1"/>
</dbReference>
<dbReference type="Gene3D" id="1.10.10.10">
    <property type="entry name" value="Winged helix-like DNA-binding domain superfamily/Winged helix DNA-binding domain"/>
    <property type="match status" value="1"/>
</dbReference>
<accession>A0ABQ4A568</accession>
<comment type="caution">
    <text evidence="2">The sequence shown here is derived from an EMBL/GenBank/DDBJ whole genome shotgun (WGS) entry which is preliminary data.</text>
</comment>
<evidence type="ECO:0000313" key="2">
    <source>
        <dbReference type="EMBL" id="GIE26005.1"/>
    </source>
</evidence>
<organism evidence="2 3">
    <name type="scientific">Winogradskya humida</name>
    <dbReference type="NCBI Taxonomy" id="113566"/>
    <lineage>
        <taxon>Bacteria</taxon>
        <taxon>Bacillati</taxon>
        <taxon>Actinomycetota</taxon>
        <taxon>Actinomycetes</taxon>
        <taxon>Micromonosporales</taxon>
        <taxon>Micromonosporaceae</taxon>
        <taxon>Winogradskya</taxon>
    </lineage>
</organism>